<dbReference type="PRINTS" id="PR00313">
    <property type="entry name" value="CABNDNGRPT"/>
</dbReference>
<evidence type="ECO:0000256" key="2">
    <source>
        <dbReference type="ARBA" id="ARBA00022525"/>
    </source>
</evidence>
<name>A0A517TXY6_9BACT</name>
<dbReference type="PANTHER" id="PTHR38340">
    <property type="entry name" value="S-LAYER PROTEIN"/>
    <property type="match status" value="1"/>
</dbReference>
<dbReference type="InterPro" id="IPR050557">
    <property type="entry name" value="RTX_toxin/Mannuronan_C5-epim"/>
</dbReference>
<protein>
    <submittedName>
        <fullName evidence="3">Bifunctional hemolysin/adenylate cyclase</fullName>
    </submittedName>
</protein>
<gene>
    <name evidence="3" type="primary">cya</name>
    <name evidence="3" type="ORF">I41_24100</name>
</gene>
<dbReference type="EMBL" id="CP036339">
    <property type="protein sequence ID" value="QDT73221.1"/>
    <property type="molecule type" value="Genomic_DNA"/>
</dbReference>
<dbReference type="InterPro" id="IPR001343">
    <property type="entry name" value="Hemolysn_Ca-bd"/>
</dbReference>
<dbReference type="GO" id="GO:0005576">
    <property type="term" value="C:extracellular region"/>
    <property type="evidence" value="ECO:0007669"/>
    <property type="project" value="UniProtKB-SubCell"/>
</dbReference>
<dbReference type="PANTHER" id="PTHR38340:SF1">
    <property type="entry name" value="S-LAYER PROTEIN"/>
    <property type="match status" value="1"/>
</dbReference>
<dbReference type="OrthoDB" id="292934at2"/>
<dbReference type="InterPro" id="IPR011049">
    <property type="entry name" value="Serralysin-like_metalloprot_C"/>
</dbReference>
<dbReference type="AlphaFoldDB" id="A0A517TXY6"/>
<reference evidence="3 4" key="1">
    <citation type="submission" date="2019-02" db="EMBL/GenBank/DDBJ databases">
        <title>Deep-cultivation of Planctomycetes and their phenomic and genomic characterization uncovers novel biology.</title>
        <authorList>
            <person name="Wiegand S."/>
            <person name="Jogler M."/>
            <person name="Boedeker C."/>
            <person name="Pinto D."/>
            <person name="Vollmers J."/>
            <person name="Rivas-Marin E."/>
            <person name="Kohn T."/>
            <person name="Peeters S.H."/>
            <person name="Heuer A."/>
            <person name="Rast P."/>
            <person name="Oberbeckmann S."/>
            <person name="Bunk B."/>
            <person name="Jeske O."/>
            <person name="Meyerdierks A."/>
            <person name="Storesund J.E."/>
            <person name="Kallscheuer N."/>
            <person name="Luecker S."/>
            <person name="Lage O.M."/>
            <person name="Pohl T."/>
            <person name="Merkel B.J."/>
            <person name="Hornburger P."/>
            <person name="Mueller R.-W."/>
            <person name="Bruemmer F."/>
            <person name="Labrenz M."/>
            <person name="Spormann A.M."/>
            <person name="Op den Camp H."/>
            <person name="Overmann J."/>
            <person name="Amann R."/>
            <person name="Jetten M.S.M."/>
            <person name="Mascher T."/>
            <person name="Medema M.H."/>
            <person name="Devos D.P."/>
            <person name="Kaster A.-K."/>
            <person name="Ovreas L."/>
            <person name="Rohde M."/>
            <person name="Galperin M.Y."/>
            <person name="Jogler C."/>
        </authorList>
    </citation>
    <scope>NUCLEOTIDE SEQUENCE [LARGE SCALE GENOMIC DNA]</scope>
    <source>
        <strain evidence="3 4">I41</strain>
    </source>
</reference>
<evidence type="ECO:0000313" key="3">
    <source>
        <dbReference type="EMBL" id="QDT73221.1"/>
    </source>
</evidence>
<keyword evidence="2" id="KW-0964">Secreted</keyword>
<proteinExistence type="predicted"/>
<dbReference type="Proteomes" id="UP000317909">
    <property type="component" value="Chromosome"/>
</dbReference>
<dbReference type="InterPro" id="IPR018511">
    <property type="entry name" value="Hemolysin-typ_Ca-bd_CS"/>
</dbReference>
<dbReference type="Pfam" id="PF00353">
    <property type="entry name" value="HemolysinCabind"/>
    <property type="match status" value="6"/>
</dbReference>
<dbReference type="SUPFAM" id="SSF51120">
    <property type="entry name" value="beta-Roll"/>
    <property type="match status" value="2"/>
</dbReference>
<dbReference type="Gene3D" id="2.150.10.10">
    <property type="entry name" value="Serralysin-like metalloprotease, C-terminal"/>
    <property type="match status" value="3"/>
</dbReference>
<keyword evidence="4" id="KW-1185">Reference proteome</keyword>
<accession>A0A517TXY6</accession>
<comment type="subcellular location">
    <subcellularLocation>
        <location evidence="1">Secreted</location>
    </subcellularLocation>
</comment>
<dbReference type="RefSeq" id="WP_145432760.1">
    <property type="nucleotide sequence ID" value="NZ_CP036339.1"/>
</dbReference>
<dbReference type="GO" id="GO:0005509">
    <property type="term" value="F:calcium ion binding"/>
    <property type="evidence" value="ECO:0007669"/>
    <property type="project" value="InterPro"/>
</dbReference>
<dbReference type="KEGG" id="llh:I41_24100"/>
<evidence type="ECO:0000256" key="1">
    <source>
        <dbReference type="ARBA" id="ARBA00004613"/>
    </source>
</evidence>
<dbReference type="PROSITE" id="PS00330">
    <property type="entry name" value="HEMOLYSIN_CALCIUM"/>
    <property type="match status" value="1"/>
</dbReference>
<sequence>MFSRLLAGLDRSRKLNQRRSSGQTRMTFESLENRIVMSANAGVLPEIQGATTVAVAPQLPASPFTYDAATKSVRIAGDSGENWGSARVDGKGTTSLFDDVLTVSVNRGGMTFFSQQFNLYNANGTAAVAALSFSGGDGNDTFNNATSLPATIKGEAGNDTLYGGSSRDTIEGGDGNDYIQGSGSDDVLIGGAHADRIFGGAGHDTIDAGGGEDYVEDYEGNNNVDGGSERDVIVTGVGNDTIAGGEGDDEINAGDGLNVVRGSGGNDIIRGGRDFDTIYGDAGVDQIWGSYGDDLLDGGNDTDYLYGGWGHDSLFGRGGNDFLYGGGGDDALLGGDDDDLLHGEAGNDMVLGGNGHDTVCGDEGNDILSGGDGTFSATEGFRLSPISDWNLDELWGGKGNDTFWVADKKFPWLWLDSAEDAAAGDIVHEAGWTSVEGHVPTFEYGHLKGKR</sequence>
<organism evidence="3 4">
    <name type="scientific">Lacipirellula limnantheis</name>
    <dbReference type="NCBI Taxonomy" id="2528024"/>
    <lineage>
        <taxon>Bacteria</taxon>
        <taxon>Pseudomonadati</taxon>
        <taxon>Planctomycetota</taxon>
        <taxon>Planctomycetia</taxon>
        <taxon>Pirellulales</taxon>
        <taxon>Lacipirellulaceae</taxon>
        <taxon>Lacipirellula</taxon>
    </lineage>
</organism>
<evidence type="ECO:0000313" key="4">
    <source>
        <dbReference type="Proteomes" id="UP000317909"/>
    </source>
</evidence>